<dbReference type="AlphaFoldDB" id="A0AAV3ZXR9"/>
<protein>
    <submittedName>
        <fullName evidence="1">Tigger transposable element-derived protein 4</fullName>
    </submittedName>
</protein>
<name>A0AAV3ZXR9_9GAST</name>
<keyword evidence="2" id="KW-1185">Reference proteome</keyword>
<dbReference type="InterPro" id="IPR009057">
    <property type="entry name" value="Homeodomain-like_sf"/>
</dbReference>
<dbReference type="Proteomes" id="UP000735302">
    <property type="component" value="Unassembled WGS sequence"/>
</dbReference>
<dbReference type="SUPFAM" id="SSF46689">
    <property type="entry name" value="Homeodomain-like"/>
    <property type="match status" value="1"/>
</dbReference>
<reference evidence="1 2" key="1">
    <citation type="journal article" date="2021" name="Elife">
        <title>Chloroplast acquisition without the gene transfer in kleptoplastic sea slugs, Plakobranchus ocellatus.</title>
        <authorList>
            <person name="Maeda T."/>
            <person name="Takahashi S."/>
            <person name="Yoshida T."/>
            <person name="Shimamura S."/>
            <person name="Takaki Y."/>
            <person name="Nagai Y."/>
            <person name="Toyoda A."/>
            <person name="Suzuki Y."/>
            <person name="Arimoto A."/>
            <person name="Ishii H."/>
            <person name="Satoh N."/>
            <person name="Nishiyama T."/>
            <person name="Hasebe M."/>
            <person name="Maruyama T."/>
            <person name="Minagawa J."/>
            <person name="Obokata J."/>
            <person name="Shigenobu S."/>
        </authorList>
    </citation>
    <scope>NUCLEOTIDE SEQUENCE [LARGE SCALE GENOMIC DNA]</scope>
</reference>
<evidence type="ECO:0000313" key="1">
    <source>
        <dbReference type="EMBL" id="GFO00711.1"/>
    </source>
</evidence>
<sequence>MSSTYNKVSIRIMAGRKLTILSAKCKTDLIEAVESCKEQKIVAEEFRIPANSISTIMRREHYRERFYSGQVDINKQRARIANHDDVEAELLR</sequence>
<gene>
    <name evidence="1" type="ORF">PoB_002721600</name>
</gene>
<proteinExistence type="predicted"/>
<accession>A0AAV3ZXR9</accession>
<evidence type="ECO:0000313" key="2">
    <source>
        <dbReference type="Proteomes" id="UP000735302"/>
    </source>
</evidence>
<dbReference type="EMBL" id="BLXT01003145">
    <property type="protein sequence ID" value="GFO00711.1"/>
    <property type="molecule type" value="Genomic_DNA"/>
</dbReference>
<organism evidence="1 2">
    <name type="scientific">Plakobranchus ocellatus</name>
    <dbReference type="NCBI Taxonomy" id="259542"/>
    <lineage>
        <taxon>Eukaryota</taxon>
        <taxon>Metazoa</taxon>
        <taxon>Spiralia</taxon>
        <taxon>Lophotrochozoa</taxon>
        <taxon>Mollusca</taxon>
        <taxon>Gastropoda</taxon>
        <taxon>Heterobranchia</taxon>
        <taxon>Euthyneura</taxon>
        <taxon>Panpulmonata</taxon>
        <taxon>Sacoglossa</taxon>
        <taxon>Placobranchoidea</taxon>
        <taxon>Plakobranchidae</taxon>
        <taxon>Plakobranchus</taxon>
    </lineage>
</organism>
<comment type="caution">
    <text evidence="1">The sequence shown here is derived from an EMBL/GenBank/DDBJ whole genome shotgun (WGS) entry which is preliminary data.</text>
</comment>
<dbReference type="Gene3D" id="1.10.10.60">
    <property type="entry name" value="Homeodomain-like"/>
    <property type="match status" value="1"/>
</dbReference>